<evidence type="ECO:0000313" key="8">
    <source>
        <dbReference type="Proteomes" id="UP000053039"/>
    </source>
</evidence>
<dbReference type="GO" id="GO:0017000">
    <property type="term" value="P:antibiotic biosynthetic process"/>
    <property type="evidence" value="ECO:0007669"/>
    <property type="project" value="UniProtKB-ARBA"/>
</dbReference>
<dbReference type="GO" id="GO:0003824">
    <property type="term" value="F:catalytic activity"/>
    <property type="evidence" value="ECO:0007669"/>
    <property type="project" value="InterPro"/>
</dbReference>
<dbReference type="InterPro" id="IPR029058">
    <property type="entry name" value="AB_hydrolase_fold"/>
</dbReference>
<keyword evidence="3" id="KW-0596">Phosphopantetheine</keyword>
<dbReference type="InterPro" id="IPR025110">
    <property type="entry name" value="AMP-bd_C"/>
</dbReference>
<comment type="cofactor">
    <cofactor evidence="1">
        <name>pantetheine 4'-phosphate</name>
        <dbReference type="ChEBI" id="CHEBI:47942"/>
    </cofactor>
</comment>
<keyword evidence="4" id="KW-0597">Phosphoprotein</keyword>
<feature type="domain" description="Carrier" evidence="6">
    <location>
        <begin position="999"/>
        <end position="1076"/>
    </location>
</feature>
<dbReference type="Pfam" id="PF00975">
    <property type="entry name" value="Thioesterase"/>
    <property type="match status" value="1"/>
</dbReference>
<evidence type="ECO:0000256" key="1">
    <source>
        <dbReference type="ARBA" id="ARBA00001957"/>
    </source>
</evidence>
<organism evidence="7 8">
    <name type="scientific">Streptomyces pseudovenezuelae</name>
    <dbReference type="NCBI Taxonomy" id="67350"/>
    <lineage>
        <taxon>Bacteria</taxon>
        <taxon>Bacillati</taxon>
        <taxon>Actinomycetota</taxon>
        <taxon>Actinomycetes</taxon>
        <taxon>Kitasatosporales</taxon>
        <taxon>Streptomycetaceae</taxon>
        <taxon>Streptomyces</taxon>
        <taxon>Streptomyces aurantiacus group</taxon>
    </lineage>
</organism>
<dbReference type="InterPro" id="IPR036736">
    <property type="entry name" value="ACP-like_sf"/>
</dbReference>
<dbReference type="PROSITE" id="PS00455">
    <property type="entry name" value="AMP_BINDING"/>
    <property type="match status" value="1"/>
</dbReference>
<dbReference type="Pfam" id="PF13193">
    <property type="entry name" value="AMP-binding_C"/>
    <property type="match status" value="1"/>
</dbReference>
<dbReference type="InterPro" id="IPR020845">
    <property type="entry name" value="AMP-binding_CS"/>
</dbReference>
<dbReference type="GO" id="GO:0072330">
    <property type="term" value="P:monocarboxylic acid biosynthetic process"/>
    <property type="evidence" value="ECO:0007669"/>
    <property type="project" value="UniProtKB-ARBA"/>
</dbReference>
<dbReference type="InterPro" id="IPR010071">
    <property type="entry name" value="AA_adenyl_dom"/>
</dbReference>
<dbReference type="InterPro" id="IPR009081">
    <property type="entry name" value="PP-bd_ACP"/>
</dbReference>
<evidence type="ECO:0000313" key="7">
    <source>
        <dbReference type="EMBL" id="KUM84822.1"/>
    </source>
</evidence>
<evidence type="ECO:0000256" key="3">
    <source>
        <dbReference type="ARBA" id="ARBA00022450"/>
    </source>
</evidence>
<dbReference type="GO" id="GO:0008610">
    <property type="term" value="P:lipid biosynthetic process"/>
    <property type="evidence" value="ECO:0007669"/>
    <property type="project" value="UniProtKB-ARBA"/>
</dbReference>
<dbReference type="SMART" id="SM00824">
    <property type="entry name" value="PKS_TE"/>
    <property type="match status" value="1"/>
</dbReference>
<dbReference type="Pfam" id="PF00550">
    <property type="entry name" value="PP-binding"/>
    <property type="match status" value="1"/>
</dbReference>
<dbReference type="Gene3D" id="3.30.300.30">
    <property type="match status" value="1"/>
</dbReference>
<dbReference type="GO" id="GO:0044550">
    <property type="term" value="P:secondary metabolite biosynthetic process"/>
    <property type="evidence" value="ECO:0007669"/>
    <property type="project" value="TreeGrafter"/>
</dbReference>
<dbReference type="SUPFAM" id="SSF47336">
    <property type="entry name" value="ACP-like"/>
    <property type="match status" value="1"/>
</dbReference>
<gene>
    <name evidence="7" type="ORF">AQI94_30210</name>
</gene>
<proteinExistence type="inferred from homology"/>
<evidence type="ECO:0000256" key="2">
    <source>
        <dbReference type="ARBA" id="ARBA00006432"/>
    </source>
</evidence>
<evidence type="ECO:0000256" key="5">
    <source>
        <dbReference type="SAM" id="MobiDB-lite"/>
    </source>
</evidence>
<dbReference type="Proteomes" id="UP000053039">
    <property type="component" value="Unassembled WGS sequence"/>
</dbReference>
<name>A0A101N1I1_9ACTN</name>
<dbReference type="CDD" id="cd19543">
    <property type="entry name" value="DCL_NRPS"/>
    <property type="match status" value="1"/>
</dbReference>
<dbReference type="RefSeq" id="WP_062230032.1">
    <property type="nucleotide sequence ID" value="NZ_KQ948150.1"/>
</dbReference>
<accession>A0A101N1I1</accession>
<dbReference type="OrthoDB" id="2472181at2"/>
<dbReference type="SMART" id="SM00823">
    <property type="entry name" value="PKS_PP"/>
    <property type="match status" value="1"/>
</dbReference>
<dbReference type="InterPro" id="IPR042099">
    <property type="entry name" value="ANL_N_sf"/>
</dbReference>
<evidence type="ECO:0000256" key="4">
    <source>
        <dbReference type="ARBA" id="ARBA00022553"/>
    </source>
</evidence>
<evidence type="ECO:0000259" key="6">
    <source>
        <dbReference type="PROSITE" id="PS50075"/>
    </source>
</evidence>
<dbReference type="EMBL" id="LMWM01000030">
    <property type="protein sequence ID" value="KUM84822.1"/>
    <property type="molecule type" value="Genomic_DNA"/>
</dbReference>
<dbReference type="Gene3D" id="3.30.559.30">
    <property type="entry name" value="Nonribosomal peptide synthetase, condensation domain"/>
    <property type="match status" value="1"/>
</dbReference>
<dbReference type="GO" id="GO:0031177">
    <property type="term" value="F:phosphopantetheine binding"/>
    <property type="evidence" value="ECO:0007669"/>
    <property type="project" value="InterPro"/>
</dbReference>
<dbReference type="Gene3D" id="3.30.559.10">
    <property type="entry name" value="Chloramphenicol acetyltransferase-like domain"/>
    <property type="match status" value="1"/>
</dbReference>
<dbReference type="Pfam" id="PF00668">
    <property type="entry name" value="Condensation"/>
    <property type="match status" value="1"/>
</dbReference>
<dbReference type="NCBIfam" id="TIGR01733">
    <property type="entry name" value="AA-adenyl-dom"/>
    <property type="match status" value="1"/>
</dbReference>
<dbReference type="SUPFAM" id="SSF56801">
    <property type="entry name" value="Acetyl-CoA synthetase-like"/>
    <property type="match status" value="1"/>
</dbReference>
<protein>
    <submittedName>
        <fullName evidence="7">Non-ribosomal peptide synthetase</fullName>
    </submittedName>
</protein>
<dbReference type="GO" id="GO:0005829">
    <property type="term" value="C:cytosol"/>
    <property type="evidence" value="ECO:0007669"/>
    <property type="project" value="TreeGrafter"/>
</dbReference>
<dbReference type="FunFam" id="1.10.1200.10:FF:000016">
    <property type="entry name" value="Non-ribosomal peptide synthase"/>
    <property type="match status" value="1"/>
</dbReference>
<dbReference type="SUPFAM" id="SSF52777">
    <property type="entry name" value="CoA-dependent acyltransferases"/>
    <property type="match status" value="2"/>
</dbReference>
<dbReference type="FunFam" id="3.40.50.980:FF:000001">
    <property type="entry name" value="Non-ribosomal peptide synthetase"/>
    <property type="match status" value="1"/>
</dbReference>
<dbReference type="SUPFAM" id="SSF53474">
    <property type="entry name" value="alpha/beta-Hydrolases"/>
    <property type="match status" value="1"/>
</dbReference>
<dbReference type="CDD" id="cd05930">
    <property type="entry name" value="A_NRPS"/>
    <property type="match status" value="1"/>
</dbReference>
<dbReference type="Gene3D" id="3.40.50.12780">
    <property type="entry name" value="N-terminal domain of ligase-like"/>
    <property type="match status" value="1"/>
</dbReference>
<dbReference type="PROSITE" id="PS50075">
    <property type="entry name" value="CARRIER"/>
    <property type="match status" value="1"/>
</dbReference>
<comment type="caution">
    <text evidence="7">The sequence shown here is derived from an EMBL/GenBank/DDBJ whole genome shotgun (WGS) entry which is preliminary data.</text>
</comment>
<dbReference type="Pfam" id="PF00501">
    <property type="entry name" value="AMP-binding"/>
    <property type="match status" value="1"/>
</dbReference>
<dbReference type="GO" id="GO:0043041">
    <property type="term" value="P:amino acid activation for nonribosomal peptide biosynthetic process"/>
    <property type="evidence" value="ECO:0007669"/>
    <property type="project" value="TreeGrafter"/>
</dbReference>
<dbReference type="PANTHER" id="PTHR45527">
    <property type="entry name" value="NONRIBOSOMAL PEPTIDE SYNTHETASE"/>
    <property type="match status" value="1"/>
</dbReference>
<dbReference type="Gene3D" id="3.40.50.1820">
    <property type="entry name" value="alpha/beta hydrolase"/>
    <property type="match status" value="1"/>
</dbReference>
<feature type="region of interest" description="Disordered" evidence="5">
    <location>
        <begin position="762"/>
        <end position="781"/>
    </location>
</feature>
<comment type="similarity">
    <text evidence="2">Belongs to the ATP-dependent AMP-binding enzyme family.</text>
</comment>
<dbReference type="InterPro" id="IPR000873">
    <property type="entry name" value="AMP-dep_synth/lig_dom"/>
</dbReference>
<dbReference type="InterPro" id="IPR001031">
    <property type="entry name" value="Thioesterase"/>
</dbReference>
<dbReference type="InterPro" id="IPR020802">
    <property type="entry name" value="TesA-like"/>
</dbReference>
<dbReference type="InterPro" id="IPR001242">
    <property type="entry name" value="Condensation_dom"/>
</dbReference>
<dbReference type="InterPro" id="IPR045851">
    <property type="entry name" value="AMP-bd_C_sf"/>
</dbReference>
<dbReference type="InterPro" id="IPR020806">
    <property type="entry name" value="PKS_PP-bd"/>
</dbReference>
<dbReference type="InterPro" id="IPR023213">
    <property type="entry name" value="CAT-like_dom_sf"/>
</dbReference>
<sequence>MTQPVPADVLPLTPLQEGLLFHALYEHERDAPDVYVVQLVFELEGPVDAGRLRAAAQSLLERHPNLRAAFRRRRGGQPVQVVPRRATLPWAEADLTEPGIDTDKAWTELLDRDRERGFDPATPPLLRCTLVRTAERQHRLLVTHHHILLDGWSVSVLLRELLALYAAGDAPAALAPVPPYRTFLHWLDRRDRGAAEAAWRDALAGVTEATRLAPGADLGGGEPAQARTELSAETGAALTARARSLGVTLNTFVQSAWAVLLGRLTGRDDVVFGTTVSGRPAELPGVESMVGLFINTVPTRIRLRPADTVGRLLHEVQDGYAHLLDHHHLGLADIQRAVGVPELFDTLLVFENYPVDPAAAGDGGARTGGDGGIRLVGSSGRDATHYPVTLVALPGPRPRFRLACRTGLFTADWADATLARLVRILEAMAGDPELPQGRLELLAPGEVPHHSPLPPPATRTLAELWAAQVAATPQAEAVVDRGVCLTYGELDARATRLAHRLTARGAGPEYVVGIALPRTAELVVAVLAVLKSGAAYLPLDPAYPADRLAYIVDDARPVLVLADAETTGTLPEGTPILIVGEEMTDHQTLDAAAVLPLAQGATPPAPDNLAYITYTSGSTGRPKGVLATHRNAVEFIEWTHAAFGAERLAKVLFSTSLNFDVSVFEIFSPLLCGGRVEIVENLLALTDGVPRDAGLISGVPTVMAAVLAERPPVAPHTIALGGEPIPVRLRADIEAAFPGARLVNFYGPTEATVYATAWQSDVDPSGGGPRDHAGPPIGRPLARNHVHLLDHGLRQVPDGAVGEVYVAGGGPARGYLGRPGLTAERFVADPFGAPGERLYRTGDLAVRGPDGTLRFLGRADQQVKLRGFRVELGEIEAVLATHPAVAKAAATVRRDDHGEKQLVAYVVPAETAGRAAQPAAATLAEPAVSRTATTIEPAVAAGSAALPADDLHEHLARALPAHMIPSAFVTLDALPHTASGKLDRKALPAPERSRTARCAPRTPREETLRGVFAEVLGLDPARVGVHDGFFDLGGHSLLAPRLTTRIRAVLGVDVPLRALFDTPTVAALARRPDGSTEGSAPLGPLLPLRPRGHRGPLFCLPPASGLSWGFAGLARHLAPGRPLYGLQSRGLVPGREPVATLADAVAEHTALIRATQPHGPYHLLGYSMGGLVAYEVAVGLQAAGEEVALLALLDAFPGSWLRQGPAPSDRPALLRGLLAILGRPVPGPEAEPLTDVRFAELVRGVPDMPGSLSDPELAALVGVTANNRRLLGEFTPTSYRGDLLFFTAAQDPDAVPGRYRAWQPYVRGRIANHDVPCAHGEMTRPASLDRMGPVLDGHLAK</sequence>
<dbReference type="PANTHER" id="PTHR45527:SF1">
    <property type="entry name" value="FATTY ACID SYNTHASE"/>
    <property type="match status" value="1"/>
</dbReference>
<reference evidence="7 8" key="1">
    <citation type="submission" date="2015-10" db="EMBL/GenBank/DDBJ databases">
        <title>Draft genome sequence of Streptomyces pseudovenezuelae DSM 40212, type strain for the species Streptomyces pseudovenezuelae.</title>
        <authorList>
            <person name="Ruckert C."/>
            <person name="Winkler A."/>
            <person name="Kalinowski J."/>
            <person name="Kampfer P."/>
            <person name="Glaeser S."/>
        </authorList>
    </citation>
    <scope>NUCLEOTIDE SEQUENCE [LARGE SCALE GENOMIC DNA]</scope>
    <source>
        <strain evidence="7 8">DSM 40212</strain>
    </source>
</reference>